<organism evidence="1 2">
    <name type="scientific">Rhododendron griersonianum</name>
    <dbReference type="NCBI Taxonomy" id="479676"/>
    <lineage>
        <taxon>Eukaryota</taxon>
        <taxon>Viridiplantae</taxon>
        <taxon>Streptophyta</taxon>
        <taxon>Embryophyta</taxon>
        <taxon>Tracheophyta</taxon>
        <taxon>Spermatophyta</taxon>
        <taxon>Magnoliopsida</taxon>
        <taxon>eudicotyledons</taxon>
        <taxon>Gunneridae</taxon>
        <taxon>Pentapetalae</taxon>
        <taxon>asterids</taxon>
        <taxon>Ericales</taxon>
        <taxon>Ericaceae</taxon>
        <taxon>Ericoideae</taxon>
        <taxon>Rhodoreae</taxon>
        <taxon>Rhododendron</taxon>
    </lineage>
</organism>
<evidence type="ECO:0000313" key="1">
    <source>
        <dbReference type="EMBL" id="KAG5517008.1"/>
    </source>
</evidence>
<dbReference type="AlphaFoldDB" id="A0AAV6HT08"/>
<sequence length="54" mass="6156">MVKSSGPLINLLVRVSAHFYSSCSWQLGCITSGWREILVFLEGDPEELLLFWQV</sequence>
<protein>
    <submittedName>
        <fullName evidence="1">Uncharacterized protein</fullName>
    </submittedName>
</protein>
<keyword evidence="2" id="KW-1185">Reference proteome</keyword>
<dbReference type="Proteomes" id="UP000823749">
    <property type="component" value="Chromosome 13"/>
</dbReference>
<accession>A0AAV6HT08</accession>
<dbReference type="EMBL" id="JACTNZ010000013">
    <property type="protein sequence ID" value="KAG5517008.1"/>
    <property type="molecule type" value="Genomic_DNA"/>
</dbReference>
<gene>
    <name evidence="1" type="ORF">RHGRI_037676</name>
</gene>
<reference evidence="1 2" key="1">
    <citation type="submission" date="2020-08" db="EMBL/GenBank/DDBJ databases">
        <title>Plant Genome Project.</title>
        <authorList>
            <person name="Zhang R.-G."/>
        </authorList>
    </citation>
    <scope>NUCLEOTIDE SEQUENCE [LARGE SCALE GENOMIC DNA]</scope>
    <source>
        <strain evidence="1">WSP0</strain>
        <tissue evidence="1">Leaf</tissue>
    </source>
</reference>
<comment type="caution">
    <text evidence="1">The sequence shown here is derived from an EMBL/GenBank/DDBJ whole genome shotgun (WGS) entry which is preliminary data.</text>
</comment>
<name>A0AAV6HT08_9ERIC</name>
<proteinExistence type="predicted"/>
<evidence type="ECO:0000313" key="2">
    <source>
        <dbReference type="Proteomes" id="UP000823749"/>
    </source>
</evidence>